<name>A0A540LP80_MALBA</name>
<keyword evidence="2" id="KW-1185">Reference proteome</keyword>
<evidence type="ECO:0000313" key="1">
    <source>
        <dbReference type="EMBL" id="TQD88283.1"/>
    </source>
</evidence>
<sequence length="69" mass="7724">MLHLLDSAANCGAADELDQVPQLMLVAQSCRDYKIKVLPSQLSEDDTGKYDLRETKHALPLTRSFNGYK</sequence>
<reference evidence="1 2" key="1">
    <citation type="journal article" date="2019" name="G3 (Bethesda)">
        <title>Sequencing of a Wild Apple (Malus baccata) Genome Unravels the Differences Between Cultivated and Wild Apple Species Regarding Disease Resistance and Cold Tolerance.</title>
        <authorList>
            <person name="Chen X."/>
        </authorList>
    </citation>
    <scope>NUCLEOTIDE SEQUENCE [LARGE SCALE GENOMIC DNA]</scope>
    <source>
        <strain evidence="2">cv. Shandingzi</strain>
        <tissue evidence="1">Leaves</tissue>
    </source>
</reference>
<comment type="caution">
    <text evidence="1">The sequence shown here is derived from an EMBL/GenBank/DDBJ whole genome shotgun (WGS) entry which is preliminary data.</text>
</comment>
<dbReference type="Proteomes" id="UP000315295">
    <property type="component" value="Unassembled WGS sequence"/>
</dbReference>
<gene>
    <name evidence="1" type="ORF">C1H46_026164</name>
</gene>
<dbReference type="AlphaFoldDB" id="A0A540LP80"/>
<accession>A0A540LP80</accession>
<dbReference type="EMBL" id="VIEB01000513">
    <property type="protein sequence ID" value="TQD88283.1"/>
    <property type="molecule type" value="Genomic_DNA"/>
</dbReference>
<evidence type="ECO:0000313" key="2">
    <source>
        <dbReference type="Proteomes" id="UP000315295"/>
    </source>
</evidence>
<protein>
    <submittedName>
        <fullName evidence="1">Uncharacterized protein</fullName>
    </submittedName>
</protein>
<organism evidence="1 2">
    <name type="scientific">Malus baccata</name>
    <name type="common">Siberian crab apple</name>
    <name type="synonym">Pyrus baccata</name>
    <dbReference type="NCBI Taxonomy" id="106549"/>
    <lineage>
        <taxon>Eukaryota</taxon>
        <taxon>Viridiplantae</taxon>
        <taxon>Streptophyta</taxon>
        <taxon>Embryophyta</taxon>
        <taxon>Tracheophyta</taxon>
        <taxon>Spermatophyta</taxon>
        <taxon>Magnoliopsida</taxon>
        <taxon>eudicotyledons</taxon>
        <taxon>Gunneridae</taxon>
        <taxon>Pentapetalae</taxon>
        <taxon>rosids</taxon>
        <taxon>fabids</taxon>
        <taxon>Rosales</taxon>
        <taxon>Rosaceae</taxon>
        <taxon>Amygdaloideae</taxon>
        <taxon>Maleae</taxon>
        <taxon>Malus</taxon>
    </lineage>
</organism>
<proteinExistence type="predicted"/>